<name>A0A6P6XTW7_DERPT</name>
<gene>
    <name evidence="2" type="primary">LOC113790783</name>
</gene>
<evidence type="ECO:0000313" key="2">
    <source>
        <dbReference type="RefSeq" id="XP_027196286.1"/>
    </source>
</evidence>
<protein>
    <submittedName>
        <fullName evidence="2">Uncharacterized protein LOC113790783</fullName>
    </submittedName>
</protein>
<evidence type="ECO:0000313" key="1">
    <source>
        <dbReference type="Proteomes" id="UP000515146"/>
    </source>
</evidence>
<organism evidence="1 2">
    <name type="scientific">Dermatophagoides pteronyssinus</name>
    <name type="common">European house dust mite</name>
    <dbReference type="NCBI Taxonomy" id="6956"/>
    <lineage>
        <taxon>Eukaryota</taxon>
        <taxon>Metazoa</taxon>
        <taxon>Ecdysozoa</taxon>
        <taxon>Arthropoda</taxon>
        <taxon>Chelicerata</taxon>
        <taxon>Arachnida</taxon>
        <taxon>Acari</taxon>
        <taxon>Acariformes</taxon>
        <taxon>Sarcoptiformes</taxon>
        <taxon>Astigmata</taxon>
        <taxon>Psoroptidia</taxon>
        <taxon>Analgoidea</taxon>
        <taxon>Pyroglyphidae</taxon>
        <taxon>Dermatophagoidinae</taxon>
        <taxon>Dermatophagoides</taxon>
    </lineage>
</organism>
<proteinExistence type="predicted"/>
<keyword evidence="1" id="KW-1185">Reference proteome</keyword>
<dbReference type="InParanoid" id="A0A6P6XTW7"/>
<reference evidence="2" key="1">
    <citation type="submission" date="2025-08" db="UniProtKB">
        <authorList>
            <consortium name="RefSeq"/>
        </authorList>
    </citation>
    <scope>IDENTIFICATION</scope>
    <source>
        <strain evidence="2">Airmid</strain>
    </source>
</reference>
<dbReference type="Proteomes" id="UP000515146">
    <property type="component" value="Unplaced"/>
</dbReference>
<sequence>MIGSTVYDDVDDDDDKMFGVKVNRSTSKVKLLINGFSIIIIIIDSYNSDSHTQNYSFRIIPSKERKIESTLQQEKKLQQHQGNIMVDKIYDQKKCSMFTIIRSKYFCSGNFI</sequence>
<dbReference type="AlphaFoldDB" id="A0A6P6XTW7"/>
<dbReference type="KEGG" id="dpte:113790783"/>
<accession>A0A6P6XTW7</accession>
<dbReference type="RefSeq" id="XP_027196286.1">
    <property type="nucleotide sequence ID" value="XM_027340485.1"/>
</dbReference>